<name>A0A8H5WY78_FUSHE</name>
<evidence type="ECO:0000313" key="2">
    <source>
        <dbReference type="Proteomes" id="UP000567885"/>
    </source>
</evidence>
<sequence>MSNDRVYGTSWNINKIKNPKSAKWQFRVPGTDMVNLINGFAPQQMEDRWMSCTKGPDSQGNIVVHFCRSWTSNEIIVLKGRVSPDASRNPRAIEQKGGEILEIVWEPGKKDEYEPMNEERAKELAIGLCKGLLKFELKP</sequence>
<dbReference type="GO" id="GO:0004386">
    <property type="term" value="F:helicase activity"/>
    <property type="evidence" value="ECO:0007669"/>
    <property type="project" value="UniProtKB-KW"/>
</dbReference>
<dbReference type="AlphaFoldDB" id="A0A8H5WY78"/>
<keyword evidence="1" id="KW-0378">Hydrolase</keyword>
<keyword evidence="1" id="KW-0067">ATP-binding</keyword>
<keyword evidence="1" id="KW-0547">Nucleotide-binding</keyword>
<comment type="caution">
    <text evidence="1">The sequence shown here is derived from an EMBL/GenBank/DDBJ whole genome shotgun (WGS) entry which is preliminary data.</text>
</comment>
<evidence type="ECO:0000313" key="1">
    <source>
        <dbReference type="EMBL" id="KAF5680042.1"/>
    </source>
</evidence>
<keyword evidence="1" id="KW-0347">Helicase</keyword>
<accession>A0A8H5WY78</accession>
<dbReference type="EMBL" id="JAAGWQ010000007">
    <property type="protein sequence ID" value="KAF5680042.1"/>
    <property type="molecule type" value="Genomic_DNA"/>
</dbReference>
<dbReference type="OrthoDB" id="4521980at2759"/>
<organism evidence="1 2">
    <name type="scientific">Fusarium heterosporum</name>
    <dbReference type="NCBI Taxonomy" id="42747"/>
    <lineage>
        <taxon>Eukaryota</taxon>
        <taxon>Fungi</taxon>
        <taxon>Dikarya</taxon>
        <taxon>Ascomycota</taxon>
        <taxon>Pezizomycotina</taxon>
        <taxon>Sordariomycetes</taxon>
        <taxon>Hypocreomycetidae</taxon>
        <taxon>Hypocreales</taxon>
        <taxon>Nectriaceae</taxon>
        <taxon>Fusarium</taxon>
        <taxon>Fusarium heterosporum species complex</taxon>
    </lineage>
</organism>
<protein>
    <submittedName>
        <fullName evidence="1">Atp-dependent dna helicase</fullName>
    </submittedName>
</protein>
<keyword evidence="2" id="KW-1185">Reference proteome</keyword>
<proteinExistence type="predicted"/>
<reference evidence="1 2" key="1">
    <citation type="submission" date="2020-05" db="EMBL/GenBank/DDBJ databases">
        <title>Identification and distribution of gene clusters putatively required for synthesis of sphingolipid metabolism inhibitors in phylogenetically diverse species of the filamentous fungus Fusarium.</title>
        <authorList>
            <person name="Kim H.-S."/>
            <person name="Busman M."/>
            <person name="Brown D.W."/>
            <person name="Divon H."/>
            <person name="Uhlig S."/>
            <person name="Proctor R.H."/>
        </authorList>
    </citation>
    <scope>NUCLEOTIDE SEQUENCE [LARGE SCALE GENOMIC DNA]</scope>
    <source>
        <strain evidence="1 2">NRRL 20693</strain>
    </source>
</reference>
<gene>
    <name evidence="1" type="ORF">FHETE_586</name>
</gene>
<dbReference type="Proteomes" id="UP000567885">
    <property type="component" value="Unassembled WGS sequence"/>
</dbReference>